<dbReference type="EMBL" id="UGSS01000002">
    <property type="protein sequence ID" value="SUB32904.1"/>
    <property type="molecule type" value="Genomic_DNA"/>
</dbReference>
<organism evidence="2 3">
    <name type="scientific">[Pasteurella] mairii</name>
    <dbReference type="NCBI Taxonomy" id="757"/>
    <lineage>
        <taxon>Bacteria</taxon>
        <taxon>Pseudomonadati</taxon>
        <taxon>Pseudomonadota</taxon>
        <taxon>Gammaproteobacteria</taxon>
        <taxon>Pasteurellales</taxon>
        <taxon>Pasteurellaceae</taxon>
    </lineage>
</organism>
<sequence>MMTMPQTQSNTKHIFISLFFIVILLVMDFFTLSLQPQAKAISHLSVGVLFAQLVAFLVFSQGQICNGQRLRLIKVNLYLLLYWGIWLFISLFSNYHYVITDLVSLCGIAGCLAAWFQPQDPQMRKSILILGALLSGLGIICYFLMFMDLSWHFFPQYNLFAQLLMGVILANMLLVISRNRLQGLIALLPLVMLIFLLLNAIAVFGFMAYAYSSAVTFANEFALGLYFVLHLVIVAIIALHIFRKWTLSYNTLMILLLLTASLPLWVSFAYIA</sequence>
<feature type="transmembrane region" description="Helical" evidence="1">
    <location>
        <begin position="184"/>
        <end position="211"/>
    </location>
</feature>
<dbReference type="Proteomes" id="UP000254280">
    <property type="component" value="Unassembled WGS sequence"/>
</dbReference>
<evidence type="ECO:0008006" key="4">
    <source>
        <dbReference type="Google" id="ProtNLM"/>
    </source>
</evidence>
<feature type="transmembrane region" description="Helical" evidence="1">
    <location>
        <begin position="40"/>
        <end position="60"/>
    </location>
</feature>
<evidence type="ECO:0000313" key="3">
    <source>
        <dbReference type="Proteomes" id="UP000254280"/>
    </source>
</evidence>
<feature type="transmembrane region" description="Helical" evidence="1">
    <location>
        <begin position="95"/>
        <end position="115"/>
    </location>
</feature>
<name>A0A379B2R1_9PAST</name>
<gene>
    <name evidence="2" type="ORF">NCTC10699_00498</name>
</gene>
<feature type="transmembrane region" description="Helical" evidence="1">
    <location>
        <begin position="72"/>
        <end position="89"/>
    </location>
</feature>
<keyword evidence="3" id="KW-1185">Reference proteome</keyword>
<reference evidence="2 3" key="1">
    <citation type="submission" date="2018-06" db="EMBL/GenBank/DDBJ databases">
        <authorList>
            <consortium name="Pathogen Informatics"/>
            <person name="Doyle S."/>
        </authorList>
    </citation>
    <scope>NUCLEOTIDE SEQUENCE [LARGE SCALE GENOMIC DNA]</scope>
    <source>
        <strain evidence="2 3">NCTC10699</strain>
    </source>
</reference>
<feature type="transmembrane region" description="Helical" evidence="1">
    <location>
        <begin position="12"/>
        <end position="34"/>
    </location>
</feature>
<protein>
    <recommendedName>
        <fullName evidence="4">Transmembrane protein</fullName>
    </recommendedName>
</protein>
<feature type="transmembrane region" description="Helical" evidence="1">
    <location>
        <begin position="127"/>
        <end position="147"/>
    </location>
</feature>
<keyword evidence="1" id="KW-0812">Transmembrane</keyword>
<dbReference type="AlphaFoldDB" id="A0A379B2R1"/>
<feature type="transmembrane region" description="Helical" evidence="1">
    <location>
        <begin position="223"/>
        <end position="242"/>
    </location>
</feature>
<feature type="transmembrane region" description="Helical" evidence="1">
    <location>
        <begin position="159"/>
        <end position="177"/>
    </location>
</feature>
<evidence type="ECO:0000256" key="1">
    <source>
        <dbReference type="SAM" id="Phobius"/>
    </source>
</evidence>
<keyword evidence="1" id="KW-0472">Membrane</keyword>
<accession>A0A379B2R1</accession>
<feature type="transmembrane region" description="Helical" evidence="1">
    <location>
        <begin position="249"/>
        <end position="271"/>
    </location>
</feature>
<evidence type="ECO:0000313" key="2">
    <source>
        <dbReference type="EMBL" id="SUB32904.1"/>
    </source>
</evidence>
<proteinExistence type="predicted"/>
<keyword evidence="1" id="KW-1133">Transmembrane helix</keyword>